<dbReference type="InterPro" id="IPR024775">
    <property type="entry name" value="DinB-like"/>
</dbReference>
<sequence>MNDDLSHGIELLKRTPDTLEGLLKGLSDNWTHPNEGPDTWSPFDILGHLIHGEETDWIPRLEIIMDQGESQPFDPFDRFAQFEKSKNKSINTLLSEFKELRLANVSILKSKNLSAEDLKKTGIHPELGRVTAGELLATWVTHDLNHIGQIARVMASQYQHKVGPWKQYLRILNT</sequence>
<dbReference type="AlphaFoldDB" id="A0A3D9KXD5"/>
<dbReference type="Proteomes" id="UP000256779">
    <property type="component" value="Unassembled WGS sequence"/>
</dbReference>
<dbReference type="Gene3D" id="1.20.120.450">
    <property type="entry name" value="dinb family like domain"/>
    <property type="match status" value="1"/>
</dbReference>
<proteinExistence type="predicted"/>
<dbReference type="Pfam" id="PF12867">
    <property type="entry name" value="DinB_2"/>
    <property type="match status" value="1"/>
</dbReference>
<name>A0A3D9KXD5_MARFU</name>
<reference evidence="2 3" key="1">
    <citation type="submission" date="2018-07" db="EMBL/GenBank/DDBJ databases">
        <title>Genomic Encyclopedia of Type Strains, Phase IV (KMG-IV): sequencing the most valuable type-strain genomes for metagenomic binning, comparative biology and taxonomic classification.</title>
        <authorList>
            <person name="Goeker M."/>
        </authorList>
    </citation>
    <scope>NUCLEOTIDE SEQUENCE [LARGE SCALE GENOMIC DNA]</scope>
    <source>
        <strain evidence="2 3">DSM 4134</strain>
    </source>
</reference>
<gene>
    <name evidence="2" type="ORF">C7460_12546</name>
</gene>
<evidence type="ECO:0000313" key="2">
    <source>
        <dbReference type="EMBL" id="RED93401.1"/>
    </source>
</evidence>
<keyword evidence="3" id="KW-1185">Reference proteome</keyword>
<protein>
    <submittedName>
        <fullName evidence="2">DinB family protein</fullName>
    </submittedName>
</protein>
<accession>A0A3D9KXD5</accession>
<organism evidence="2 3">
    <name type="scientific">Marinoscillum furvescens DSM 4134</name>
    <dbReference type="NCBI Taxonomy" id="1122208"/>
    <lineage>
        <taxon>Bacteria</taxon>
        <taxon>Pseudomonadati</taxon>
        <taxon>Bacteroidota</taxon>
        <taxon>Cytophagia</taxon>
        <taxon>Cytophagales</taxon>
        <taxon>Reichenbachiellaceae</taxon>
        <taxon>Marinoscillum</taxon>
    </lineage>
</organism>
<evidence type="ECO:0000313" key="3">
    <source>
        <dbReference type="Proteomes" id="UP000256779"/>
    </source>
</evidence>
<evidence type="ECO:0000259" key="1">
    <source>
        <dbReference type="Pfam" id="PF12867"/>
    </source>
</evidence>
<comment type="caution">
    <text evidence="2">The sequence shown here is derived from an EMBL/GenBank/DDBJ whole genome shotgun (WGS) entry which is preliminary data.</text>
</comment>
<feature type="domain" description="DinB-like" evidence="1">
    <location>
        <begin position="12"/>
        <end position="150"/>
    </location>
</feature>
<dbReference type="EMBL" id="QREG01000025">
    <property type="protein sequence ID" value="RED93401.1"/>
    <property type="molecule type" value="Genomic_DNA"/>
</dbReference>
<dbReference type="RefSeq" id="WP_115869936.1">
    <property type="nucleotide sequence ID" value="NZ_QREG01000025.1"/>
</dbReference>
<dbReference type="OrthoDB" id="1434917at2"/>
<dbReference type="InterPro" id="IPR034660">
    <property type="entry name" value="DinB/YfiT-like"/>
</dbReference>
<dbReference type="SUPFAM" id="SSF109854">
    <property type="entry name" value="DinB/YfiT-like putative metalloenzymes"/>
    <property type="match status" value="1"/>
</dbReference>